<name>A0A1R2CW46_9CILI</name>
<reference evidence="1 2" key="1">
    <citation type="submission" date="2016-11" db="EMBL/GenBank/DDBJ databases">
        <title>The macronuclear genome of Stentor coeruleus: a giant cell with tiny introns.</title>
        <authorList>
            <person name="Slabodnick M."/>
            <person name="Ruby J.G."/>
            <person name="Reiff S.B."/>
            <person name="Swart E.C."/>
            <person name="Gosai S."/>
            <person name="Prabakaran S."/>
            <person name="Witkowska E."/>
            <person name="Larue G.E."/>
            <person name="Fisher S."/>
            <person name="Freeman R.M."/>
            <person name="Gunawardena J."/>
            <person name="Chu W."/>
            <person name="Stover N.A."/>
            <person name="Gregory B.D."/>
            <person name="Nowacki M."/>
            <person name="Derisi J."/>
            <person name="Roy S.W."/>
            <person name="Marshall W.F."/>
            <person name="Sood P."/>
        </authorList>
    </citation>
    <scope>NUCLEOTIDE SEQUENCE [LARGE SCALE GENOMIC DNA]</scope>
    <source>
        <strain evidence="1">WM001</strain>
    </source>
</reference>
<evidence type="ECO:0000313" key="2">
    <source>
        <dbReference type="Proteomes" id="UP000187209"/>
    </source>
</evidence>
<sequence length="245" mass="28528">MEEKISVDIEGTDEIVITISNMPVMKCSKQNLITASDYFKALLSSNSFKEGITGCVDFSLNNWKEEYYAFFCWLSSGVDLLKVVNTRCLVFFIVISNYFQLSSEFLEKLNNYASNIKILDPEVQSYLLPYWSHRFIPYKTMTTMILSNQSPQNYPNLLKMILAWLDEKSFKDRRDLESSEEFHLVRDFLKTLSSWLPSNLQELMNILEKYPHAAQVLDVVLLLSNIKASCYCTRFTPQILFKYSV</sequence>
<dbReference type="Proteomes" id="UP000187209">
    <property type="component" value="Unassembled WGS sequence"/>
</dbReference>
<evidence type="ECO:0000313" key="1">
    <source>
        <dbReference type="EMBL" id="OMJ93229.1"/>
    </source>
</evidence>
<protein>
    <recommendedName>
        <fullName evidence="3">BTB domain-containing protein</fullName>
    </recommendedName>
</protein>
<accession>A0A1R2CW46</accession>
<keyword evidence="2" id="KW-1185">Reference proteome</keyword>
<dbReference type="EMBL" id="MPUH01000046">
    <property type="protein sequence ID" value="OMJ93229.1"/>
    <property type="molecule type" value="Genomic_DNA"/>
</dbReference>
<organism evidence="1 2">
    <name type="scientific">Stentor coeruleus</name>
    <dbReference type="NCBI Taxonomy" id="5963"/>
    <lineage>
        <taxon>Eukaryota</taxon>
        <taxon>Sar</taxon>
        <taxon>Alveolata</taxon>
        <taxon>Ciliophora</taxon>
        <taxon>Postciliodesmatophora</taxon>
        <taxon>Heterotrichea</taxon>
        <taxon>Heterotrichida</taxon>
        <taxon>Stentoridae</taxon>
        <taxon>Stentor</taxon>
    </lineage>
</organism>
<comment type="caution">
    <text evidence="1">The sequence shown here is derived from an EMBL/GenBank/DDBJ whole genome shotgun (WGS) entry which is preliminary data.</text>
</comment>
<proteinExistence type="predicted"/>
<dbReference type="AlphaFoldDB" id="A0A1R2CW46"/>
<gene>
    <name evidence="1" type="ORF">SteCoe_3804</name>
</gene>
<evidence type="ECO:0008006" key="3">
    <source>
        <dbReference type="Google" id="ProtNLM"/>
    </source>
</evidence>
<dbReference type="OrthoDB" id="10354855at2759"/>